<evidence type="ECO:0000313" key="2">
    <source>
        <dbReference type="EMBL" id="KAG7467577.1"/>
    </source>
</evidence>
<dbReference type="GO" id="GO:0005634">
    <property type="term" value="C:nucleus"/>
    <property type="evidence" value="ECO:0007669"/>
    <property type="project" value="TreeGrafter"/>
</dbReference>
<sequence>MAALETAPKQEGFPLMKDGNEIVHHAHEIEKLSREGNYDDILSLLKDLEHARVTLLLQALVPEAVGGAECAPQHMALAHCIEEHIFTLHSANLPKYKACVRSKVSNLRNPKSPHLRQGLLSAQLGPEAFARMSTMEMADPELRALREVYTAWGIREHQRPLEVEGTPTDKIRCRRCDRFDCRVTQISRGTLFVPGWVHNRGSDVDMMTFVTCAVCGEKWYHSAWTCM</sequence>
<dbReference type="GO" id="GO:0006351">
    <property type="term" value="P:DNA-templated transcription"/>
    <property type="evidence" value="ECO:0007669"/>
    <property type="project" value="InterPro"/>
</dbReference>
<dbReference type="SMART" id="SM00510">
    <property type="entry name" value="TFS2M"/>
    <property type="match status" value="1"/>
</dbReference>
<dbReference type="OrthoDB" id="44867at2759"/>
<protein>
    <recommendedName>
        <fullName evidence="1">TFIIS central domain-containing protein</fullName>
    </recommendedName>
</protein>
<dbReference type="PANTHER" id="PTHR11477">
    <property type="entry name" value="TRANSCRIPTION FACTOR S-II ZINC FINGER DOMAIN-CONTAINING PROTEIN"/>
    <property type="match status" value="1"/>
</dbReference>
<dbReference type="AlphaFoldDB" id="A0A9D3PV36"/>
<evidence type="ECO:0000313" key="3">
    <source>
        <dbReference type="Proteomes" id="UP001046870"/>
    </source>
</evidence>
<dbReference type="Gene3D" id="2.20.25.10">
    <property type="match status" value="1"/>
</dbReference>
<dbReference type="Proteomes" id="UP001046870">
    <property type="component" value="Chromosome 12"/>
</dbReference>
<keyword evidence="3" id="KW-1185">Reference proteome</keyword>
<name>A0A9D3PV36_MEGAT</name>
<accession>A0A9D3PV36</accession>
<dbReference type="PANTHER" id="PTHR11477:SF7">
    <property type="entry name" value="TRANSCRIPTION ELONGATION FACTOR A N-TERMINAL AND CENTRAL DOMAIN-CONTAINING PROTEIN"/>
    <property type="match status" value="1"/>
</dbReference>
<dbReference type="PIRSF" id="PIRSF006704">
    <property type="entry name" value="TF_IIS"/>
    <property type="match status" value="1"/>
</dbReference>
<comment type="caution">
    <text evidence="2">The sequence shown here is derived from an EMBL/GenBank/DDBJ whole genome shotgun (WGS) entry which is preliminary data.</text>
</comment>
<organism evidence="2 3">
    <name type="scientific">Megalops atlanticus</name>
    <name type="common">Tarpon</name>
    <name type="synonym">Clupea gigantea</name>
    <dbReference type="NCBI Taxonomy" id="7932"/>
    <lineage>
        <taxon>Eukaryota</taxon>
        <taxon>Metazoa</taxon>
        <taxon>Chordata</taxon>
        <taxon>Craniata</taxon>
        <taxon>Vertebrata</taxon>
        <taxon>Euteleostomi</taxon>
        <taxon>Actinopterygii</taxon>
        <taxon>Neopterygii</taxon>
        <taxon>Teleostei</taxon>
        <taxon>Elopiformes</taxon>
        <taxon>Megalopidae</taxon>
        <taxon>Megalops</taxon>
    </lineage>
</organism>
<evidence type="ECO:0000259" key="1">
    <source>
        <dbReference type="PROSITE" id="PS51321"/>
    </source>
</evidence>
<feature type="domain" description="TFIIS central" evidence="1">
    <location>
        <begin position="37"/>
        <end position="165"/>
    </location>
</feature>
<dbReference type="EMBL" id="JAFDVH010000012">
    <property type="protein sequence ID" value="KAG7467577.1"/>
    <property type="molecule type" value="Genomic_DNA"/>
</dbReference>
<dbReference type="SUPFAM" id="SSF57783">
    <property type="entry name" value="Zinc beta-ribbon"/>
    <property type="match status" value="1"/>
</dbReference>
<dbReference type="Pfam" id="PF07500">
    <property type="entry name" value="TFIIS_M"/>
    <property type="match status" value="1"/>
</dbReference>
<dbReference type="PROSITE" id="PS51321">
    <property type="entry name" value="TFIIS_CENTRAL"/>
    <property type="match status" value="1"/>
</dbReference>
<gene>
    <name evidence="2" type="ORF">MATL_G00155230</name>
</gene>
<dbReference type="InterPro" id="IPR003618">
    <property type="entry name" value="TFIIS_cen_dom"/>
</dbReference>
<dbReference type="InterPro" id="IPR036575">
    <property type="entry name" value="TFIIS_cen_dom_sf"/>
</dbReference>
<proteinExistence type="predicted"/>
<dbReference type="InterPro" id="IPR035100">
    <property type="entry name" value="TF_IIS-typ"/>
</dbReference>
<reference evidence="2" key="1">
    <citation type="submission" date="2021-01" db="EMBL/GenBank/DDBJ databases">
        <authorList>
            <person name="Zahm M."/>
            <person name="Roques C."/>
            <person name="Cabau C."/>
            <person name="Klopp C."/>
            <person name="Donnadieu C."/>
            <person name="Jouanno E."/>
            <person name="Lampietro C."/>
            <person name="Louis A."/>
            <person name="Herpin A."/>
            <person name="Echchiki A."/>
            <person name="Berthelot C."/>
            <person name="Parey E."/>
            <person name="Roest-Crollius H."/>
            <person name="Braasch I."/>
            <person name="Postlethwait J."/>
            <person name="Bobe J."/>
            <person name="Montfort J."/>
            <person name="Bouchez O."/>
            <person name="Begum T."/>
            <person name="Mejri S."/>
            <person name="Adams A."/>
            <person name="Chen W.-J."/>
            <person name="Guiguen Y."/>
        </authorList>
    </citation>
    <scope>NUCLEOTIDE SEQUENCE</scope>
    <source>
        <strain evidence="2">YG-15Mar2019-1</strain>
        <tissue evidence="2">Brain</tissue>
    </source>
</reference>
<dbReference type="Gene3D" id="1.10.472.30">
    <property type="entry name" value="Transcription elongation factor S-II, central domain"/>
    <property type="match status" value="1"/>
</dbReference>
<dbReference type="SUPFAM" id="SSF46942">
    <property type="entry name" value="Elongation factor TFIIS domain 2"/>
    <property type="match status" value="1"/>
</dbReference>